<gene>
    <name evidence="1" type="ORF">SERLADRAFT_406457</name>
</gene>
<organism>
    <name type="scientific">Serpula lacrymans var. lacrymans (strain S7.9)</name>
    <name type="common">Dry rot fungus</name>
    <dbReference type="NCBI Taxonomy" id="578457"/>
    <lineage>
        <taxon>Eukaryota</taxon>
        <taxon>Fungi</taxon>
        <taxon>Dikarya</taxon>
        <taxon>Basidiomycota</taxon>
        <taxon>Agaricomycotina</taxon>
        <taxon>Agaricomycetes</taxon>
        <taxon>Agaricomycetidae</taxon>
        <taxon>Boletales</taxon>
        <taxon>Coniophorineae</taxon>
        <taxon>Serpulaceae</taxon>
        <taxon>Serpula</taxon>
    </lineage>
</organism>
<proteinExistence type="predicted"/>
<dbReference type="OrthoDB" id="2891670at2759"/>
<dbReference type="KEGG" id="sla:SERLADRAFT_406457"/>
<dbReference type="HOGENOM" id="CLU_1482855_0_0_1"/>
<dbReference type="AlphaFoldDB" id="F8NM70"/>
<sequence>MDQLSGRSDSNEGTMEVAYEANDLYLKNRSELVALVHRQINKWPFDGNRKFSSSKTAKALIMSVLLEPKYGFTKVISVTASNTPAVALKPTTAGWGSSNAILEVPTCLELEHAQQQNVTVLQGNDSSLPHLPSVMLCPVNAEDCQECSQRGYQRTEPTLIVQGGSPAIHTCQVQVCAIEPLL</sequence>
<dbReference type="RefSeq" id="XP_007315411.1">
    <property type="nucleotide sequence ID" value="XM_007315349.1"/>
</dbReference>
<evidence type="ECO:0000313" key="1">
    <source>
        <dbReference type="EMBL" id="EGO27320.1"/>
    </source>
</evidence>
<dbReference type="Proteomes" id="UP000008064">
    <property type="component" value="Unassembled WGS sequence"/>
</dbReference>
<dbReference type="GeneID" id="18812669"/>
<protein>
    <submittedName>
        <fullName evidence="1">Uncharacterized protein</fullName>
    </submittedName>
</protein>
<dbReference type="EMBL" id="GL945431">
    <property type="protein sequence ID" value="EGO27320.1"/>
    <property type="molecule type" value="Genomic_DNA"/>
</dbReference>
<name>F8NM70_SERL9</name>
<accession>F8NM70</accession>
<reference evidence="1" key="1">
    <citation type="submission" date="2011-04" db="EMBL/GenBank/DDBJ databases">
        <title>Evolution of plant cell wall degrading machinery underlies the functional diversity of forest fungi.</title>
        <authorList>
            <consortium name="US DOE Joint Genome Institute (JGI-PGF)"/>
            <person name="Eastwood D.C."/>
            <person name="Floudas D."/>
            <person name="Binder M."/>
            <person name="Majcherczyk A."/>
            <person name="Schneider P."/>
            <person name="Aerts A."/>
            <person name="Asiegbu F.O."/>
            <person name="Baker S.E."/>
            <person name="Barry K."/>
            <person name="Bendiksby M."/>
            <person name="Blumentritt M."/>
            <person name="Coutinho P.M."/>
            <person name="Cullen D."/>
            <person name="Cullen D."/>
            <person name="Gathman A."/>
            <person name="Goodell B."/>
            <person name="Henrissat B."/>
            <person name="Ihrmark K."/>
            <person name="Kauserud H."/>
            <person name="Kohler A."/>
            <person name="LaButti K."/>
            <person name="Lapidus A."/>
            <person name="Lavin J.L."/>
            <person name="Lee Y.-H."/>
            <person name="Lindquist E."/>
            <person name="Lilly W."/>
            <person name="Lucas S."/>
            <person name="Morin E."/>
            <person name="Murat C."/>
            <person name="Oguiza J.A."/>
            <person name="Park J."/>
            <person name="Pisabarro A.G."/>
            <person name="Riley R."/>
            <person name="Rosling A."/>
            <person name="Salamov A."/>
            <person name="Schmidt O."/>
            <person name="Schmutz J."/>
            <person name="Skrede I."/>
            <person name="Stenlid J."/>
            <person name="Wiebenga A."/>
            <person name="Xie X."/>
            <person name="Kues U."/>
            <person name="Hibbett D.S."/>
            <person name="Hoffmeister D."/>
            <person name="Hogberg N."/>
            <person name="Martin F."/>
            <person name="Grigoriev I.V."/>
            <person name="Watkinson S.C."/>
        </authorList>
    </citation>
    <scope>NUCLEOTIDE SEQUENCE</scope>
    <source>
        <strain evidence="1">S7.9</strain>
    </source>
</reference>